<dbReference type="PANTHER" id="PTHR30011:SF16">
    <property type="entry name" value="C2H2 FINGER DOMAIN TRANSCRIPTION FACTOR (EUROFUNG)-RELATED"/>
    <property type="match status" value="1"/>
</dbReference>
<evidence type="ECO:0000256" key="4">
    <source>
        <dbReference type="ARBA" id="ARBA00023033"/>
    </source>
</evidence>
<dbReference type="RefSeq" id="WP_065027221.1">
    <property type="nucleotide sequence ID" value="NZ_LZKI01000029.1"/>
</dbReference>
<proteinExistence type="inferred from homology"/>
<keyword evidence="1 6" id="KW-0285">Flavoprotein</keyword>
<feature type="binding site" evidence="6">
    <location>
        <position position="57"/>
    </location>
    <ligand>
        <name>FMN</name>
        <dbReference type="ChEBI" id="CHEBI:58210"/>
    </ligand>
</feature>
<dbReference type="GO" id="GO:0004497">
    <property type="term" value="F:monooxygenase activity"/>
    <property type="evidence" value="ECO:0007669"/>
    <property type="project" value="UniProtKB-KW"/>
</dbReference>
<dbReference type="NCBIfam" id="TIGR03860">
    <property type="entry name" value="FMN_nitrolo"/>
    <property type="match status" value="1"/>
</dbReference>
<organism evidence="8 9">
    <name type="scientific">Mycobacterium colombiense</name>
    <dbReference type="NCBI Taxonomy" id="339268"/>
    <lineage>
        <taxon>Bacteria</taxon>
        <taxon>Bacillati</taxon>
        <taxon>Actinomycetota</taxon>
        <taxon>Actinomycetes</taxon>
        <taxon>Mycobacteriales</taxon>
        <taxon>Mycobacteriaceae</taxon>
        <taxon>Mycobacterium</taxon>
        <taxon>Mycobacterium avium complex (MAC)</taxon>
    </lineage>
</organism>
<evidence type="ECO:0000256" key="1">
    <source>
        <dbReference type="ARBA" id="ARBA00022630"/>
    </source>
</evidence>
<dbReference type="Gene3D" id="3.20.20.30">
    <property type="entry name" value="Luciferase-like domain"/>
    <property type="match status" value="1"/>
</dbReference>
<comment type="caution">
    <text evidence="8">The sequence shown here is derived from an EMBL/GenBank/DDBJ whole genome shotgun (WGS) entry which is preliminary data.</text>
</comment>
<dbReference type="GO" id="GO:0016705">
    <property type="term" value="F:oxidoreductase activity, acting on paired donors, with incorporation or reduction of molecular oxygen"/>
    <property type="evidence" value="ECO:0007669"/>
    <property type="project" value="InterPro"/>
</dbReference>
<dbReference type="SUPFAM" id="SSF51679">
    <property type="entry name" value="Bacterial luciferase-like"/>
    <property type="match status" value="1"/>
</dbReference>
<evidence type="ECO:0000313" key="8">
    <source>
        <dbReference type="EMBL" id="OBI45599.1"/>
    </source>
</evidence>
<dbReference type="PIRSF" id="PIRSF000337">
    <property type="entry name" value="NTA_MOA"/>
    <property type="match status" value="1"/>
</dbReference>
<evidence type="ECO:0000256" key="2">
    <source>
        <dbReference type="ARBA" id="ARBA00022643"/>
    </source>
</evidence>
<evidence type="ECO:0000313" key="9">
    <source>
        <dbReference type="Proteomes" id="UP000091846"/>
    </source>
</evidence>
<reference evidence="8 9" key="1">
    <citation type="submission" date="2016-06" db="EMBL/GenBank/DDBJ databases">
        <authorList>
            <person name="Kjaerup R.B."/>
            <person name="Dalgaard T.S."/>
            <person name="Juul-Madsen H.R."/>
        </authorList>
    </citation>
    <scope>NUCLEOTIDE SEQUENCE [LARGE SCALE GENOMIC DNA]</scope>
    <source>
        <strain evidence="8 9">E1334</strain>
    </source>
</reference>
<dbReference type="EMBL" id="LZKI01000029">
    <property type="protein sequence ID" value="OBI45599.1"/>
    <property type="molecule type" value="Genomic_DNA"/>
</dbReference>
<dbReference type="Proteomes" id="UP000091846">
    <property type="component" value="Unassembled WGS sequence"/>
</dbReference>
<feature type="binding site" evidence="6">
    <location>
        <position position="145"/>
    </location>
    <ligand>
        <name>FMN</name>
        <dbReference type="ChEBI" id="CHEBI:58210"/>
    </ligand>
</feature>
<keyword evidence="3" id="KW-0560">Oxidoreductase</keyword>
<dbReference type="CDD" id="cd01095">
    <property type="entry name" value="Nitrilotriacetate_monoxgenase"/>
    <property type="match status" value="1"/>
</dbReference>
<evidence type="ECO:0000256" key="5">
    <source>
        <dbReference type="ARBA" id="ARBA00033748"/>
    </source>
</evidence>
<evidence type="ECO:0000256" key="3">
    <source>
        <dbReference type="ARBA" id="ARBA00023002"/>
    </source>
</evidence>
<dbReference type="Pfam" id="PF00296">
    <property type="entry name" value="Bac_luciferase"/>
    <property type="match status" value="1"/>
</dbReference>
<comment type="similarity">
    <text evidence="5">Belongs to the NtaA/SnaA/DszA monooxygenase family.</text>
</comment>
<keyword evidence="2 6" id="KW-0288">FMN</keyword>
<name>A0A1A2Z4Y6_9MYCO</name>
<dbReference type="PANTHER" id="PTHR30011">
    <property type="entry name" value="ALKANESULFONATE MONOOXYGENASE-RELATED"/>
    <property type="match status" value="1"/>
</dbReference>
<feature type="binding site" evidence="6">
    <location>
        <position position="95"/>
    </location>
    <ligand>
        <name>FMN</name>
        <dbReference type="ChEBI" id="CHEBI:58210"/>
    </ligand>
</feature>
<gene>
    <name evidence="8" type="ORF">A5708_14330</name>
</gene>
<dbReference type="InterPro" id="IPR036661">
    <property type="entry name" value="Luciferase-like_sf"/>
</dbReference>
<accession>A0A1A2Z4Y6</accession>
<evidence type="ECO:0000256" key="6">
    <source>
        <dbReference type="PIRSR" id="PIRSR000337-1"/>
    </source>
</evidence>
<dbReference type="InterPro" id="IPR011251">
    <property type="entry name" value="Luciferase-like_dom"/>
</dbReference>
<feature type="binding site" evidence="6">
    <location>
        <position position="149"/>
    </location>
    <ligand>
        <name>FMN</name>
        <dbReference type="ChEBI" id="CHEBI:58210"/>
    </ligand>
</feature>
<feature type="binding site" evidence="6">
    <location>
        <position position="220"/>
    </location>
    <ligand>
        <name>FMN</name>
        <dbReference type="ChEBI" id="CHEBI:58210"/>
    </ligand>
</feature>
<evidence type="ECO:0000259" key="7">
    <source>
        <dbReference type="Pfam" id="PF00296"/>
    </source>
</evidence>
<sequence length="446" mass="48799">MSTRPLHFNAFIWPNGYHEAAWRVVDGDARNVLGLSYYTDIARIAERGLMDSIFLADNIAIAEYRATYLPQTQFDPIAVLSALAAVTSRIGLIGTGSTTYSKPWELARRFATLDHLSGGRAAWNIVTTVTPLAAAAFGERFHPEHADRYAQAHEFVDAVTHVWDSWEDDAVIGDRDRGVWADRAKLHAPRFHGKYYDVEGVQPFPRSPQGHPVLVQAGQSAAGVGLAARYAEVVFSGPPSLAAAVAFRANLHQQAADIGRKPDHIKVLPALMITLGGTEAEARARAQRLEDLENPEFRWQNTLYTAGLDPDGVDPDAPLPAELWAERSAPSSRAEQLFAAARARPKASLREIAQEATGGLAGQTHFIGTPEQLADHVTAWQDAGAVDGFTIMGSTLPHELTTFVDHVVPILQRRGRFRTEYAGPTLRDHLGLERPANLQPRIARPA</sequence>
<dbReference type="InterPro" id="IPR051260">
    <property type="entry name" value="Diverse_substr_monoxygenases"/>
</dbReference>
<keyword evidence="4" id="KW-0503">Monooxygenase</keyword>
<protein>
    <recommendedName>
        <fullName evidence="7">Luciferase-like domain-containing protein</fullName>
    </recommendedName>
</protein>
<dbReference type="AlphaFoldDB" id="A0A1A2Z4Y6"/>
<dbReference type="InterPro" id="IPR016215">
    <property type="entry name" value="NTA_MOA"/>
</dbReference>
<feature type="domain" description="Luciferase-like" evidence="7">
    <location>
        <begin position="34"/>
        <end position="385"/>
    </location>
</feature>